<evidence type="ECO:0000313" key="2">
    <source>
        <dbReference type="Proteomes" id="UP000887159"/>
    </source>
</evidence>
<gene>
    <name evidence="1" type="primary">NCL1_56141</name>
    <name evidence="1" type="ORF">TNCV_752081</name>
</gene>
<sequence>MQSHSFLCYLASGNRYCDAENCLRTKGQNIHQCAKKICALQTVLEAKREEFVDGALIYAKSLCEELEISFEPPRRIRRKHTFGEGSKDVQLSYDDDLRPKVILRPDELNLDQPPRDINKEKFQLQRVRLQTIFAATDPGSRKELIRSGFLGVY</sequence>
<reference evidence="1" key="1">
    <citation type="submission" date="2020-08" db="EMBL/GenBank/DDBJ databases">
        <title>Multicomponent nature underlies the extraordinary mechanical properties of spider dragline silk.</title>
        <authorList>
            <person name="Kono N."/>
            <person name="Nakamura H."/>
            <person name="Mori M."/>
            <person name="Yoshida Y."/>
            <person name="Ohtoshi R."/>
            <person name="Malay A.D."/>
            <person name="Moran D.A.P."/>
            <person name="Tomita M."/>
            <person name="Numata K."/>
            <person name="Arakawa K."/>
        </authorList>
    </citation>
    <scope>NUCLEOTIDE SEQUENCE</scope>
</reference>
<protein>
    <submittedName>
        <fullName evidence="1">Uncharacterized protein</fullName>
    </submittedName>
</protein>
<keyword evidence="2" id="KW-1185">Reference proteome</keyword>
<proteinExistence type="predicted"/>
<name>A0A8X7BH98_TRICX</name>
<organism evidence="1 2">
    <name type="scientific">Trichonephila clavipes</name>
    <name type="common">Golden silk orbweaver</name>
    <name type="synonym">Nephila clavipes</name>
    <dbReference type="NCBI Taxonomy" id="2585209"/>
    <lineage>
        <taxon>Eukaryota</taxon>
        <taxon>Metazoa</taxon>
        <taxon>Ecdysozoa</taxon>
        <taxon>Arthropoda</taxon>
        <taxon>Chelicerata</taxon>
        <taxon>Arachnida</taxon>
        <taxon>Araneae</taxon>
        <taxon>Araneomorphae</taxon>
        <taxon>Entelegynae</taxon>
        <taxon>Araneoidea</taxon>
        <taxon>Nephilidae</taxon>
        <taxon>Trichonephila</taxon>
    </lineage>
</organism>
<dbReference type="AlphaFoldDB" id="A0A8X7BH98"/>
<dbReference type="Proteomes" id="UP000887159">
    <property type="component" value="Unassembled WGS sequence"/>
</dbReference>
<comment type="caution">
    <text evidence="1">The sequence shown here is derived from an EMBL/GenBank/DDBJ whole genome shotgun (WGS) entry which is preliminary data.</text>
</comment>
<dbReference type="EMBL" id="BMAU01021397">
    <property type="protein sequence ID" value="GFY31245.1"/>
    <property type="molecule type" value="Genomic_DNA"/>
</dbReference>
<accession>A0A8X7BH98</accession>
<evidence type="ECO:0000313" key="1">
    <source>
        <dbReference type="EMBL" id="GFY31245.1"/>
    </source>
</evidence>